<dbReference type="PANTHER" id="PTHR30349">
    <property type="entry name" value="PHAGE INTEGRASE-RELATED"/>
    <property type="match status" value="1"/>
</dbReference>
<dbReference type="InterPro" id="IPR004107">
    <property type="entry name" value="Integrase_SAM-like_N"/>
</dbReference>
<dbReference type="SUPFAM" id="SSF56349">
    <property type="entry name" value="DNA breaking-rejoining enzymes"/>
    <property type="match status" value="1"/>
</dbReference>
<comment type="function">
    <text evidence="9">Site-specific tyrosine recombinase, which acts by catalyzing the cutting and rejoining of the recombining DNA molecules. The XerC-XerD complex is essential to convert dimers of the bacterial chromosome into monomers to permit their segregation at cell division. It also contributes to the segregational stability of plasmids.</text>
</comment>
<dbReference type="InterPro" id="IPR023009">
    <property type="entry name" value="Tyrosine_recombinase_XerC/XerD"/>
</dbReference>
<evidence type="ECO:0000256" key="6">
    <source>
        <dbReference type="ARBA" id="ARBA00023125"/>
    </source>
</evidence>
<feature type="active site" evidence="9">
    <location>
        <position position="235"/>
    </location>
</feature>
<keyword evidence="2 9" id="KW-0963">Cytoplasm</keyword>
<dbReference type="Proteomes" id="UP000269352">
    <property type="component" value="Unassembled WGS sequence"/>
</dbReference>
<dbReference type="GO" id="GO:0003677">
    <property type="term" value="F:DNA binding"/>
    <property type="evidence" value="ECO:0007669"/>
    <property type="project" value="UniProtKB-UniRule"/>
</dbReference>
<evidence type="ECO:0000256" key="1">
    <source>
        <dbReference type="ARBA" id="ARBA00004496"/>
    </source>
</evidence>
<dbReference type="GO" id="GO:0006313">
    <property type="term" value="P:DNA transposition"/>
    <property type="evidence" value="ECO:0007669"/>
    <property type="project" value="UniProtKB-UniRule"/>
</dbReference>
<dbReference type="PANTHER" id="PTHR30349:SF81">
    <property type="entry name" value="TYROSINE RECOMBINASE XERC"/>
    <property type="match status" value="1"/>
</dbReference>
<dbReference type="CDD" id="cd00798">
    <property type="entry name" value="INT_XerDC_C"/>
    <property type="match status" value="1"/>
</dbReference>
<keyword evidence="6 9" id="KW-0238">DNA-binding</keyword>
<reference evidence="12 13" key="1">
    <citation type="journal article" date="2019" name="ISME J.">
        <title>Genome analyses of uncultured TG2/ZB3 bacteria in 'Margulisbacteria' specifically attached to ectosymbiotic spirochetes of protists in the termite gut.</title>
        <authorList>
            <person name="Utami Y.D."/>
            <person name="Kuwahara H."/>
            <person name="Igai K."/>
            <person name="Murakami T."/>
            <person name="Sugaya K."/>
            <person name="Morikawa T."/>
            <person name="Nagura Y."/>
            <person name="Yuki M."/>
            <person name="Deevong P."/>
            <person name="Inoue T."/>
            <person name="Kihara K."/>
            <person name="Lo N."/>
            <person name="Yamada A."/>
            <person name="Ohkuma M."/>
            <person name="Hongoh Y."/>
        </authorList>
    </citation>
    <scope>NUCLEOTIDE SEQUENCE [LARGE SCALE GENOMIC DNA]</scope>
    <source>
        <strain evidence="12">NkOx7-01</strain>
    </source>
</reference>
<dbReference type="Gene3D" id="1.10.150.130">
    <property type="match status" value="1"/>
</dbReference>
<dbReference type="Pfam" id="PF00589">
    <property type="entry name" value="Phage_integrase"/>
    <property type="match status" value="1"/>
</dbReference>
<dbReference type="InterPro" id="IPR044068">
    <property type="entry name" value="CB"/>
</dbReference>
<comment type="similarity">
    <text evidence="9">Belongs to the 'phage' integrase family. XerC subfamily.</text>
</comment>
<feature type="active site" evidence="9">
    <location>
        <position position="258"/>
    </location>
</feature>
<comment type="subunit">
    <text evidence="9">Forms a cyclic heterotetrameric complex composed of two molecules of XerC and two molecules of XerD.</text>
</comment>
<evidence type="ECO:0000256" key="4">
    <source>
        <dbReference type="ARBA" id="ARBA00022829"/>
    </source>
</evidence>
<dbReference type="EMBL" id="BGZN01000017">
    <property type="protein sequence ID" value="GBR73701.1"/>
    <property type="molecule type" value="Genomic_DNA"/>
</dbReference>
<dbReference type="InterPro" id="IPR011010">
    <property type="entry name" value="DNA_brk_join_enz"/>
</dbReference>
<sequence length="286" mass="32233">MLMNAPHAAKFLDYLLYERGYSPLTAEAYANDLKHFIRMRPGYLTLDRLALEKYAEEFPANLARSSVARKLAAVKAFYKFLYQEDIIPQNPAAGLAMPKLPARLPKALSQKETARILETAALSARDRAALELLYSAGMRVSELVQIKLAEVNFAECFLKVRGKGSKERLVPLSARALSALKEYIEQYRAVLKNPAPELFLSHNGRALTRQMVWLIVKRLARQAGALKNISPHTFRHSLATHLIENGADVRTVQEILGHANIATTQIYTSVSREHLRRVYTTAHPRQ</sequence>
<dbReference type="NCBIfam" id="NF001399">
    <property type="entry name" value="PRK00283.1"/>
    <property type="match status" value="1"/>
</dbReference>
<feature type="domain" description="Core-binding (CB)" evidence="11">
    <location>
        <begin position="2"/>
        <end position="82"/>
    </location>
</feature>
<dbReference type="GO" id="GO:0007059">
    <property type="term" value="P:chromosome segregation"/>
    <property type="evidence" value="ECO:0007669"/>
    <property type="project" value="UniProtKB-UniRule"/>
</dbReference>
<evidence type="ECO:0000256" key="7">
    <source>
        <dbReference type="ARBA" id="ARBA00023172"/>
    </source>
</evidence>
<dbReference type="InterPro" id="IPR010998">
    <property type="entry name" value="Integrase_recombinase_N"/>
</dbReference>
<gene>
    <name evidence="12" type="primary">xerD</name>
    <name evidence="9" type="synonym">xerC</name>
    <name evidence="12" type="ORF">NO1_1025</name>
</gene>
<dbReference type="GO" id="GO:0051301">
    <property type="term" value="P:cell division"/>
    <property type="evidence" value="ECO:0007669"/>
    <property type="project" value="UniProtKB-KW"/>
</dbReference>
<dbReference type="GO" id="GO:0005737">
    <property type="term" value="C:cytoplasm"/>
    <property type="evidence" value="ECO:0007669"/>
    <property type="project" value="UniProtKB-SubCell"/>
</dbReference>
<dbReference type="InterPro" id="IPR050090">
    <property type="entry name" value="Tyrosine_recombinase_XerCD"/>
</dbReference>
<keyword evidence="4 9" id="KW-0159">Chromosome partition</keyword>
<dbReference type="Gene3D" id="1.10.443.10">
    <property type="entry name" value="Intergrase catalytic core"/>
    <property type="match status" value="1"/>
</dbReference>
<organism evidence="12 13">
    <name type="scientific">Termititenax aidoneus</name>
    <dbReference type="NCBI Taxonomy" id="2218524"/>
    <lineage>
        <taxon>Bacteria</taxon>
        <taxon>Bacillati</taxon>
        <taxon>Candidatus Margulisiibacteriota</taxon>
        <taxon>Candidatus Termititenacia</taxon>
        <taxon>Candidatus Termititenacales</taxon>
        <taxon>Candidatus Termititenacaceae</taxon>
        <taxon>Candidatus Termititenax</taxon>
    </lineage>
</organism>
<evidence type="ECO:0000313" key="12">
    <source>
        <dbReference type="EMBL" id="GBR73701.1"/>
    </source>
</evidence>
<evidence type="ECO:0000313" key="13">
    <source>
        <dbReference type="Proteomes" id="UP000269352"/>
    </source>
</evidence>
<comment type="subcellular location">
    <subcellularLocation>
        <location evidence="1 9">Cytoplasm</location>
    </subcellularLocation>
</comment>
<keyword evidence="5 9" id="KW-0229">DNA integration</keyword>
<feature type="active site" description="O-(3'-phospho-DNA)-tyrosine intermediate" evidence="9">
    <location>
        <position position="267"/>
    </location>
</feature>
<dbReference type="Pfam" id="PF02899">
    <property type="entry name" value="Phage_int_SAM_1"/>
    <property type="match status" value="1"/>
</dbReference>
<evidence type="ECO:0000256" key="3">
    <source>
        <dbReference type="ARBA" id="ARBA00022618"/>
    </source>
</evidence>
<comment type="caution">
    <text evidence="12">The sequence shown here is derived from an EMBL/GenBank/DDBJ whole genome shotgun (WGS) entry which is preliminary data.</text>
</comment>
<feature type="active site" evidence="9">
    <location>
        <position position="232"/>
    </location>
</feature>
<dbReference type="NCBIfam" id="NF040815">
    <property type="entry name" value="recomb_XerA_Arch"/>
    <property type="match status" value="1"/>
</dbReference>
<dbReference type="GO" id="GO:0009037">
    <property type="term" value="F:tyrosine-based site-specific recombinase activity"/>
    <property type="evidence" value="ECO:0007669"/>
    <property type="project" value="UniProtKB-UniRule"/>
</dbReference>
<evidence type="ECO:0000256" key="2">
    <source>
        <dbReference type="ARBA" id="ARBA00022490"/>
    </source>
</evidence>
<proteinExistence type="inferred from homology"/>
<dbReference type="PROSITE" id="PS51900">
    <property type="entry name" value="CB"/>
    <property type="match status" value="1"/>
</dbReference>
<dbReference type="HAMAP" id="MF_01808">
    <property type="entry name" value="Recomb_XerC_XerD"/>
    <property type="match status" value="1"/>
</dbReference>
<dbReference type="PROSITE" id="PS51898">
    <property type="entry name" value="TYR_RECOMBINASE"/>
    <property type="match status" value="1"/>
</dbReference>
<evidence type="ECO:0000256" key="5">
    <source>
        <dbReference type="ARBA" id="ARBA00022908"/>
    </source>
</evidence>
<feature type="active site" evidence="9">
    <location>
        <position position="139"/>
    </location>
</feature>
<accession>A0A388TCZ8</accession>
<keyword evidence="8 9" id="KW-0131">Cell cycle</keyword>
<evidence type="ECO:0000256" key="9">
    <source>
        <dbReference type="HAMAP-Rule" id="MF_01808"/>
    </source>
</evidence>
<evidence type="ECO:0000259" key="11">
    <source>
        <dbReference type="PROSITE" id="PS51900"/>
    </source>
</evidence>
<evidence type="ECO:0000259" key="10">
    <source>
        <dbReference type="PROSITE" id="PS51898"/>
    </source>
</evidence>
<keyword evidence="7 9" id="KW-0233">DNA recombination</keyword>
<protein>
    <recommendedName>
        <fullName evidence="9">Tyrosine recombinase XerC</fullName>
    </recommendedName>
</protein>
<name>A0A388TCZ8_TERA1</name>
<feature type="domain" description="Tyr recombinase" evidence="10">
    <location>
        <begin position="103"/>
        <end position="280"/>
    </location>
</feature>
<feature type="active site" evidence="9">
    <location>
        <position position="163"/>
    </location>
</feature>
<keyword evidence="13" id="KW-1185">Reference proteome</keyword>
<dbReference type="InterPro" id="IPR013762">
    <property type="entry name" value="Integrase-like_cat_sf"/>
</dbReference>
<keyword evidence="3 9" id="KW-0132">Cell division</keyword>
<evidence type="ECO:0000256" key="8">
    <source>
        <dbReference type="ARBA" id="ARBA00023306"/>
    </source>
</evidence>
<dbReference type="AlphaFoldDB" id="A0A388TCZ8"/>
<dbReference type="InterPro" id="IPR002104">
    <property type="entry name" value="Integrase_catalytic"/>
</dbReference>